<sequence length="271" mass="28355">MMRAYVEGIGLLGPGLPGWEQSRAILTGDCAYVASPAVLTASPLLPPAERRRSVPTVKLAMAVGAEALEQAGRDAATVATVFTSSSGDPDTLHQILETLATQERDISPTRFHNSVHNAPAGYWSIATRCREPSTSLSAHDESFQSGLLEAAAEVAADGWTVGLIAYDLPYPEPLGKVRPITGAFGTALVLTPQPTGRCLACLDIDLSRGDEPVSRMADIGLEALRVGNPTARALPLLAALARVCAGGSPERVVLDLPPSGRVVIRVDAPCC</sequence>
<dbReference type="InterPro" id="IPR016039">
    <property type="entry name" value="Thiolase-like"/>
</dbReference>
<accession>A0A5A9GLZ8</accession>
<protein>
    <submittedName>
        <fullName evidence="2">Beta-ketoacyl synthase chain length factor</fullName>
    </submittedName>
</protein>
<name>A0A5A9GLZ8_AZOLI</name>
<dbReference type="Pfam" id="PF13723">
    <property type="entry name" value="Ketoacyl-synt_2"/>
    <property type="match status" value="1"/>
</dbReference>
<dbReference type="InterPro" id="IPR014030">
    <property type="entry name" value="Ketoacyl_synth_N"/>
</dbReference>
<evidence type="ECO:0000259" key="1">
    <source>
        <dbReference type="Pfam" id="PF13723"/>
    </source>
</evidence>
<reference evidence="2 3" key="1">
    <citation type="submission" date="2019-08" db="EMBL/GenBank/DDBJ databases">
        <authorList>
            <person name="Grouzdev D."/>
            <person name="Tikhonova E."/>
            <person name="Kravchenko I."/>
        </authorList>
    </citation>
    <scope>NUCLEOTIDE SEQUENCE [LARGE SCALE GENOMIC DNA]</scope>
    <source>
        <strain evidence="2 3">59b</strain>
    </source>
</reference>
<dbReference type="SUPFAM" id="SSF53901">
    <property type="entry name" value="Thiolase-like"/>
    <property type="match status" value="1"/>
</dbReference>
<comment type="caution">
    <text evidence="2">The sequence shown here is derived from an EMBL/GenBank/DDBJ whole genome shotgun (WGS) entry which is preliminary data.</text>
</comment>
<keyword evidence="3" id="KW-1185">Reference proteome</keyword>
<organism evidence="2 3">
    <name type="scientific">Azospirillum lipoferum</name>
    <dbReference type="NCBI Taxonomy" id="193"/>
    <lineage>
        <taxon>Bacteria</taxon>
        <taxon>Pseudomonadati</taxon>
        <taxon>Pseudomonadota</taxon>
        <taxon>Alphaproteobacteria</taxon>
        <taxon>Rhodospirillales</taxon>
        <taxon>Azospirillaceae</taxon>
        <taxon>Azospirillum</taxon>
    </lineage>
</organism>
<evidence type="ECO:0000313" key="2">
    <source>
        <dbReference type="EMBL" id="KAA0595488.1"/>
    </source>
</evidence>
<proteinExistence type="predicted"/>
<evidence type="ECO:0000313" key="3">
    <source>
        <dbReference type="Proteomes" id="UP000324927"/>
    </source>
</evidence>
<dbReference type="Proteomes" id="UP000324927">
    <property type="component" value="Unassembled WGS sequence"/>
</dbReference>
<dbReference type="AlphaFoldDB" id="A0A5A9GLZ8"/>
<feature type="domain" description="Beta-ketoacyl synthase-like N-terminal" evidence="1">
    <location>
        <begin position="39"/>
        <end position="201"/>
    </location>
</feature>
<dbReference type="Gene3D" id="3.40.47.10">
    <property type="match status" value="1"/>
</dbReference>
<gene>
    <name evidence="2" type="ORF">FZ942_16755</name>
</gene>
<dbReference type="GO" id="GO:0016746">
    <property type="term" value="F:acyltransferase activity"/>
    <property type="evidence" value="ECO:0007669"/>
    <property type="project" value="InterPro"/>
</dbReference>
<dbReference type="OrthoDB" id="9798676at2"/>
<dbReference type="EMBL" id="VTTN01000006">
    <property type="protein sequence ID" value="KAA0595488.1"/>
    <property type="molecule type" value="Genomic_DNA"/>
</dbReference>